<dbReference type="InterPro" id="IPR043504">
    <property type="entry name" value="Peptidase_S1_PA_chymotrypsin"/>
</dbReference>
<dbReference type="InterPro" id="IPR051333">
    <property type="entry name" value="CLIP_Serine_Protease"/>
</dbReference>
<dbReference type="PANTHER" id="PTHR24260">
    <property type="match status" value="1"/>
</dbReference>
<evidence type="ECO:0000259" key="3">
    <source>
        <dbReference type="PROSITE" id="PS50240"/>
    </source>
</evidence>
<evidence type="ECO:0000313" key="5">
    <source>
        <dbReference type="Proteomes" id="UP000007266"/>
    </source>
</evidence>
<keyword evidence="2" id="KW-0732">Signal</keyword>
<evidence type="ECO:0000256" key="1">
    <source>
        <dbReference type="ARBA" id="ARBA00023157"/>
    </source>
</evidence>
<dbReference type="AlphaFoldDB" id="D6WN55"/>
<proteinExistence type="predicted"/>
<dbReference type="GO" id="GO:0005615">
    <property type="term" value="C:extracellular space"/>
    <property type="evidence" value="ECO:0000318"/>
    <property type="project" value="GO_Central"/>
</dbReference>
<sequence>MRLLFLLFCVTTVWAFPNSKATRPDVKIIGGSVARRGQFPFAAAIYTSTADGNYFCGGTLLNAQWVLTAGQCVIGVHTFNIHLGATALKGDDPYAVQVSSDTYVLHPDYDPQTLANDVGLIWLRLPVAFSDYLKPIDYLPSSELGESSSAMTLGWGQISDEEEGTVNDLRWVNVTSLSNAECKITYGNQILDSMVCVDGSYNEGTCKGDSGGPLVQLISRGRYVVVGVSSFVSWNGCESTDPSGFTRIFPYNEWIKNVTGKA</sequence>
<dbReference type="eggNOG" id="KOG3627">
    <property type="taxonomic scope" value="Eukaryota"/>
</dbReference>
<dbReference type="GO" id="GO:0004252">
    <property type="term" value="F:serine-type endopeptidase activity"/>
    <property type="evidence" value="ECO:0007669"/>
    <property type="project" value="InterPro"/>
</dbReference>
<name>D6WN55_TRICA</name>
<dbReference type="InterPro" id="IPR001314">
    <property type="entry name" value="Peptidase_S1A"/>
</dbReference>
<dbReference type="SUPFAM" id="SSF50494">
    <property type="entry name" value="Trypsin-like serine proteases"/>
    <property type="match status" value="1"/>
</dbReference>
<keyword evidence="1" id="KW-1015">Disulfide bond</keyword>
<organism evidence="4 5">
    <name type="scientific">Tribolium castaneum</name>
    <name type="common">Red flour beetle</name>
    <dbReference type="NCBI Taxonomy" id="7070"/>
    <lineage>
        <taxon>Eukaryota</taxon>
        <taxon>Metazoa</taxon>
        <taxon>Ecdysozoa</taxon>
        <taxon>Arthropoda</taxon>
        <taxon>Hexapoda</taxon>
        <taxon>Insecta</taxon>
        <taxon>Pterygota</taxon>
        <taxon>Neoptera</taxon>
        <taxon>Endopterygota</taxon>
        <taxon>Coleoptera</taxon>
        <taxon>Polyphaga</taxon>
        <taxon>Cucujiformia</taxon>
        <taxon>Tenebrionidae</taxon>
        <taxon>Tenebrionidae incertae sedis</taxon>
        <taxon>Tribolium</taxon>
    </lineage>
</organism>
<evidence type="ECO:0000256" key="2">
    <source>
        <dbReference type="SAM" id="SignalP"/>
    </source>
</evidence>
<dbReference type="PROSITE" id="PS50240">
    <property type="entry name" value="TRYPSIN_DOM"/>
    <property type="match status" value="1"/>
</dbReference>
<dbReference type="HOGENOM" id="CLU_006842_7_6_1"/>
<dbReference type="GO" id="GO:0006508">
    <property type="term" value="P:proteolysis"/>
    <property type="evidence" value="ECO:0007669"/>
    <property type="project" value="UniProtKB-KW"/>
</dbReference>
<feature type="signal peptide" evidence="2">
    <location>
        <begin position="1"/>
        <end position="15"/>
    </location>
</feature>
<reference evidence="4 5" key="2">
    <citation type="journal article" date="2010" name="Nucleic Acids Res.">
        <title>BeetleBase in 2010: revisions to provide comprehensive genomic information for Tribolium castaneum.</title>
        <authorList>
            <person name="Kim H.S."/>
            <person name="Murphy T."/>
            <person name="Xia J."/>
            <person name="Caragea D."/>
            <person name="Park Y."/>
            <person name="Beeman R.W."/>
            <person name="Lorenzen M.D."/>
            <person name="Butcher S."/>
            <person name="Manak J.R."/>
            <person name="Brown S.J."/>
        </authorList>
    </citation>
    <scope>GENOME REANNOTATION</scope>
    <source>
        <strain evidence="4 5">Georgia GA2</strain>
    </source>
</reference>
<reference evidence="4 5" key="1">
    <citation type="journal article" date="2008" name="Nature">
        <title>The genome of the model beetle and pest Tribolium castaneum.</title>
        <authorList>
            <consortium name="Tribolium Genome Sequencing Consortium"/>
            <person name="Richards S."/>
            <person name="Gibbs R.A."/>
            <person name="Weinstock G.M."/>
            <person name="Brown S.J."/>
            <person name="Denell R."/>
            <person name="Beeman R.W."/>
            <person name="Gibbs R."/>
            <person name="Beeman R.W."/>
            <person name="Brown S.J."/>
            <person name="Bucher G."/>
            <person name="Friedrich M."/>
            <person name="Grimmelikhuijzen C.J."/>
            <person name="Klingler M."/>
            <person name="Lorenzen M."/>
            <person name="Richards S."/>
            <person name="Roth S."/>
            <person name="Schroder R."/>
            <person name="Tautz D."/>
            <person name="Zdobnov E.M."/>
            <person name="Muzny D."/>
            <person name="Gibbs R.A."/>
            <person name="Weinstock G.M."/>
            <person name="Attaway T."/>
            <person name="Bell S."/>
            <person name="Buhay C.J."/>
            <person name="Chandrabose M.N."/>
            <person name="Chavez D."/>
            <person name="Clerk-Blankenburg K.P."/>
            <person name="Cree A."/>
            <person name="Dao M."/>
            <person name="Davis C."/>
            <person name="Chacko J."/>
            <person name="Dinh H."/>
            <person name="Dugan-Rocha S."/>
            <person name="Fowler G."/>
            <person name="Garner T.T."/>
            <person name="Garnes J."/>
            <person name="Gnirke A."/>
            <person name="Hawes A."/>
            <person name="Hernandez J."/>
            <person name="Hines S."/>
            <person name="Holder M."/>
            <person name="Hume J."/>
            <person name="Jhangiani S.N."/>
            <person name="Joshi V."/>
            <person name="Khan Z.M."/>
            <person name="Jackson L."/>
            <person name="Kovar C."/>
            <person name="Kowis A."/>
            <person name="Lee S."/>
            <person name="Lewis L.R."/>
            <person name="Margolis J."/>
            <person name="Morgan M."/>
            <person name="Nazareth L.V."/>
            <person name="Nguyen N."/>
            <person name="Okwuonu G."/>
            <person name="Parker D."/>
            <person name="Richards S."/>
            <person name="Ruiz S.J."/>
            <person name="Santibanez J."/>
            <person name="Savard J."/>
            <person name="Scherer S.E."/>
            <person name="Schneider B."/>
            <person name="Sodergren E."/>
            <person name="Tautz D."/>
            <person name="Vattahil S."/>
            <person name="Villasana D."/>
            <person name="White C.S."/>
            <person name="Wright R."/>
            <person name="Park Y."/>
            <person name="Beeman R.W."/>
            <person name="Lord J."/>
            <person name="Oppert B."/>
            <person name="Lorenzen M."/>
            <person name="Brown S."/>
            <person name="Wang L."/>
            <person name="Savard J."/>
            <person name="Tautz D."/>
            <person name="Richards S."/>
            <person name="Weinstock G."/>
            <person name="Gibbs R.A."/>
            <person name="Liu Y."/>
            <person name="Worley K."/>
            <person name="Weinstock G."/>
            <person name="Elsik C.G."/>
            <person name="Reese J.T."/>
            <person name="Elhaik E."/>
            <person name="Landan G."/>
            <person name="Graur D."/>
            <person name="Arensburger P."/>
            <person name="Atkinson P."/>
            <person name="Beeman R.W."/>
            <person name="Beidler J."/>
            <person name="Brown S.J."/>
            <person name="Demuth J.P."/>
            <person name="Drury D.W."/>
            <person name="Du Y.Z."/>
            <person name="Fujiwara H."/>
            <person name="Lorenzen M."/>
            <person name="Maselli V."/>
            <person name="Osanai M."/>
            <person name="Park Y."/>
            <person name="Robertson H.M."/>
            <person name="Tu Z."/>
            <person name="Wang J.J."/>
            <person name="Wang S."/>
            <person name="Richards S."/>
            <person name="Song H."/>
            <person name="Zhang L."/>
            <person name="Sodergren E."/>
            <person name="Werner D."/>
            <person name="Stanke M."/>
            <person name="Morgenstern B."/>
            <person name="Solovyev V."/>
            <person name="Kosarev P."/>
            <person name="Brown G."/>
            <person name="Chen H.C."/>
            <person name="Ermolaeva O."/>
            <person name="Hlavina W."/>
            <person name="Kapustin Y."/>
            <person name="Kiryutin B."/>
            <person name="Kitts P."/>
            <person name="Maglott D."/>
            <person name="Pruitt K."/>
            <person name="Sapojnikov V."/>
            <person name="Souvorov A."/>
            <person name="Mackey A.J."/>
            <person name="Waterhouse R.M."/>
            <person name="Wyder S."/>
            <person name="Zdobnov E.M."/>
            <person name="Zdobnov E.M."/>
            <person name="Wyder S."/>
            <person name="Kriventseva E.V."/>
            <person name="Kadowaki T."/>
            <person name="Bork P."/>
            <person name="Aranda M."/>
            <person name="Bao R."/>
            <person name="Beermann A."/>
            <person name="Berns N."/>
            <person name="Bolognesi R."/>
            <person name="Bonneton F."/>
            <person name="Bopp D."/>
            <person name="Brown S.J."/>
            <person name="Bucher G."/>
            <person name="Butts T."/>
            <person name="Chaumot A."/>
            <person name="Denell R.E."/>
            <person name="Ferrier D.E."/>
            <person name="Friedrich M."/>
            <person name="Gordon C.M."/>
            <person name="Jindra M."/>
            <person name="Klingler M."/>
            <person name="Lan Q."/>
            <person name="Lattorff H.M."/>
            <person name="Laudet V."/>
            <person name="von Levetsow C."/>
            <person name="Liu Z."/>
            <person name="Lutz R."/>
            <person name="Lynch J.A."/>
            <person name="da Fonseca R.N."/>
            <person name="Posnien N."/>
            <person name="Reuter R."/>
            <person name="Roth S."/>
            <person name="Savard J."/>
            <person name="Schinko J.B."/>
            <person name="Schmitt C."/>
            <person name="Schoppmeier M."/>
            <person name="Schroder R."/>
            <person name="Shippy T.D."/>
            <person name="Simonnet F."/>
            <person name="Marques-Souza H."/>
            <person name="Tautz D."/>
            <person name="Tomoyasu Y."/>
            <person name="Trauner J."/>
            <person name="Van der Zee M."/>
            <person name="Vervoort M."/>
            <person name="Wittkopp N."/>
            <person name="Wimmer E.A."/>
            <person name="Yang X."/>
            <person name="Jones A.K."/>
            <person name="Sattelle D.B."/>
            <person name="Ebert P.R."/>
            <person name="Nelson D."/>
            <person name="Scott J.G."/>
            <person name="Beeman R.W."/>
            <person name="Muthukrishnan S."/>
            <person name="Kramer K.J."/>
            <person name="Arakane Y."/>
            <person name="Beeman R.W."/>
            <person name="Zhu Q."/>
            <person name="Hogenkamp D."/>
            <person name="Dixit R."/>
            <person name="Oppert B."/>
            <person name="Jiang H."/>
            <person name="Zou Z."/>
            <person name="Marshall J."/>
            <person name="Elpidina E."/>
            <person name="Vinokurov K."/>
            <person name="Oppert C."/>
            <person name="Zou Z."/>
            <person name="Evans J."/>
            <person name="Lu Z."/>
            <person name="Zhao P."/>
            <person name="Sumathipala N."/>
            <person name="Altincicek B."/>
            <person name="Vilcinskas A."/>
            <person name="Williams M."/>
            <person name="Hultmark D."/>
            <person name="Hetru C."/>
            <person name="Jiang H."/>
            <person name="Grimmelikhuijzen C.J."/>
            <person name="Hauser F."/>
            <person name="Cazzamali G."/>
            <person name="Williamson M."/>
            <person name="Park Y."/>
            <person name="Li B."/>
            <person name="Tanaka Y."/>
            <person name="Predel R."/>
            <person name="Neupert S."/>
            <person name="Schachtner J."/>
            <person name="Verleyen P."/>
            <person name="Raible F."/>
            <person name="Bork P."/>
            <person name="Friedrich M."/>
            <person name="Walden K.K."/>
            <person name="Robertson H.M."/>
            <person name="Angeli S."/>
            <person name="Foret S."/>
            <person name="Bucher G."/>
            <person name="Schuetz S."/>
            <person name="Maleszka R."/>
            <person name="Wimmer E.A."/>
            <person name="Beeman R.W."/>
            <person name="Lorenzen M."/>
            <person name="Tomoyasu Y."/>
            <person name="Miller S.C."/>
            <person name="Grossmann D."/>
            <person name="Bucher G."/>
        </authorList>
    </citation>
    <scope>NUCLEOTIDE SEQUENCE [LARGE SCALE GENOMIC DNA]</scope>
    <source>
        <strain evidence="4 5">Georgia GA2</strain>
    </source>
</reference>
<keyword evidence="4" id="KW-0378">Hydrolase</keyword>
<dbReference type="Gene3D" id="2.40.10.10">
    <property type="entry name" value="Trypsin-like serine proteases"/>
    <property type="match status" value="1"/>
</dbReference>
<feature type="domain" description="Peptidase S1" evidence="3">
    <location>
        <begin position="28"/>
        <end position="260"/>
    </location>
</feature>
<dbReference type="InterPro" id="IPR033116">
    <property type="entry name" value="TRYPSIN_SER"/>
</dbReference>
<dbReference type="GO" id="GO:0045087">
    <property type="term" value="P:innate immune response"/>
    <property type="evidence" value="ECO:0000318"/>
    <property type="project" value="GO_Central"/>
</dbReference>
<dbReference type="PRINTS" id="PR00722">
    <property type="entry name" value="CHYMOTRYPSIN"/>
</dbReference>
<dbReference type="PANTHER" id="PTHR24260:SF136">
    <property type="entry name" value="GH08193P-RELATED"/>
    <property type="match status" value="1"/>
</dbReference>
<keyword evidence="4" id="KW-0645">Protease</keyword>
<dbReference type="SMART" id="SM00020">
    <property type="entry name" value="Tryp_SPc"/>
    <property type="match status" value="1"/>
</dbReference>
<dbReference type="OMA" id="HCMERAS"/>
<accession>D6WN55</accession>
<dbReference type="Proteomes" id="UP000007266">
    <property type="component" value="Linkage group 5"/>
</dbReference>
<dbReference type="PROSITE" id="PS00135">
    <property type="entry name" value="TRYPSIN_SER"/>
    <property type="match status" value="1"/>
</dbReference>
<dbReference type="InParanoid" id="D6WN55"/>
<dbReference type="FunFam" id="2.40.10.10:FF:000068">
    <property type="entry name" value="transmembrane protease serine 2"/>
    <property type="match status" value="1"/>
</dbReference>
<dbReference type="CDD" id="cd00190">
    <property type="entry name" value="Tryp_SPc"/>
    <property type="match status" value="1"/>
</dbReference>
<dbReference type="InterPro" id="IPR009003">
    <property type="entry name" value="Peptidase_S1_PA"/>
</dbReference>
<gene>
    <name evidence="4" type="primary">AUGUSTUS-3.0.2_10908</name>
    <name evidence="4" type="ORF">TcasGA2_TC010908</name>
</gene>
<protein>
    <submittedName>
        <fullName evidence="4">Serine protease H106</fullName>
    </submittedName>
</protein>
<evidence type="ECO:0000313" key="4">
    <source>
        <dbReference type="EMBL" id="EFA04543.1"/>
    </source>
</evidence>
<dbReference type="PhylomeDB" id="D6WN55"/>
<dbReference type="InterPro" id="IPR001254">
    <property type="entry name" value="Trypsin_dom"/>
</dbReference>
<keyword evidence="5" id="KW-1185">Reference proteome</keyword>
<dbReference type="STRING" id="7070.D6WN55"/>
<dbReference type="EMBL" id="KQ971342">
    <property type="protein sequence ID" value="EFA04543.1"/>
    <property type="molecule type" value="Genomic_DNA"/>
</dbReference>
<dbReference type="Pfam" id="PF00089">
    <property type="entry name" value="Trypsin"/>
    <property type="match status" value="1"/>
</dbReference>
<feature type="chain" id="PRO_5012768098" evidence="2">
    <location>
        <begin position="16"/>
        <end position="262"/>
    </location>
</feature>